<dbReference type="RefSeq" id="WP_378519908.1">
    <property type="nucleotide sequence ID" value="NZ_CBCSDI010000072.1"/>
</dbReference>
<evidence type="ECO:0008006" key="4">
    <source>
        <dbReference type="Google" id="ProtNLM"/>
    </source>
</evidence>
<dbReference type="EMBL" id="JBHLXH010000002">
    <property type="protein sequence ID" value="MFC0224122.1"/>
    <property type="molecule type" value="Genomic_DNA"/>
</dbReference>
<dbReference type="PROSITE" id="PS51257">
    <property type="entry name" value="PROKAR_LIPOPROTEIN"/>
    <property type="match status" value="1"/>
</dbReference>
<name>A0ABV6E553_9ACTN</name>
<gene>
    <name evidence="2" type="ORF">ACFFJG_16675</name>
</gene>
<evidence type="ECO:0000313" key="3">
    <source>
        <dbReference type="Proteomes" id="UP001589698"/>
    </source>
</evidence>
<protein>
    <recommendedName>
        <fullName evidence="4">Nuclear transport factor 2 family protein</fullName>
    </recommendedName>
</protein>
<dbReference type="Proteomes" id="UP001589698">
    <property type="component" value="Unassembled WGS sequence"/>
</dbReference>
<keyword evidence="1" id="KW-0732">Signal</keyword>
<reference evidence="2 3" key="1">
    <citation type="submission" date="2024-09" db="EMBL/GenBank/DDBJ databases">
        <authorList>
            <person name="Sun Q."/>
            <person name="Mori K."/>
        </authorList>
    </citation>
    <scope>NUCLEOTIDE SEQUENCE [LARGE SCALE GENOMIC DNA]</scope>
    <source>
        <strain evidence="2 3">CCM 8654</strain>
    </source>
</reference>
<organism evidence="2 3">
    <name type="scientific">Nocardioides zeicaulis</name>
    <dbReference type="NCBI Taxonomy" id="1776857"/>
    <lineage>
        <taxon>Bacteria</taxon>
        <taxon>Bacillati</taxon>
        <taxon>Actinomycetota</taxon>
        <taxon>Actinomycetes</taxon>
        <taxon>Propionibacteriales</taxon>
        <taxon>Nocardioidaceae</taxon>
        <taxon>Nocardioides</taxon>
    </lineage>
</organism>
<comment type="caution">
    <text evidence="2">The sequence shown here is derived from an EMBL/GenBank/DDBJ whole genome shotgun (WGS) entry which is preliminary data.</text>
</comment>
<accession>A0ABV6E553</accession>
<evidence type="ECO:0000313" key="2">
    <source>
        <dbReference type="EMBL" id="MFC0224122.1"/>
    </source>
</evidence>
<feature type="chain" id="PRO_5045533643" description="Nuclear transport factor 2 family protein" evidence="1">
    <location>
        <begin position="30"/>
        <end position="206"/>
    </location>
</feature>
<sequence length="206" mass="22411">MPRPSPGVPPWSPRTAALALVLTASGALAGCQSATGPQTAPDRLSRDDGGVTLASHGIETKTRIHRVYGRLPDVRRKEVRTEVGRVVDRWWDAAYLGGDYPRSSFPSAFPGFTAGAEQRARDDKALLTNQTQGASIDSVTAKHRTVTLDILATDRQARSVTAHVLLRFETTGDRAGTTTVRGRLFLTRQGRSWRIFGYDVAKGAQR</sequence>
<keyword evidence="3" id="KW-1185">Reference proteome</keyword>
<proteinExistence type="predicted"/>
<evidence type="ECO:0000256" key="1">
    <source>
        <dbReference type="SAM" id="SignalP"/>
    </source>
</evidence>
<feature type="signal peptide" evidence="1">
    <location>
        <begin position="1"/>
        <end position="29"/>
    </location>
</feature>